<proteinExistence type="predicted"/>
<comment type="caution">
    <text evidence="1">The sequence shown here is derived from an EMBL/GenBank/DDBJ whole genome shotgun (WGS) entry which is preliminary data.</text>
</comment>
<dbReference type="EMBL" id="VSSQ01063435">
    <property type="protein sequence ID" value="MPN16475.1"/>
    <property type="molecule type" value="Genomic_DNA"/>
</dbReference>
<sequence length="217" mass="24780">MDAVGDVADRNFVERPARPEVFPHRTRHVAVKPAHGIAEIGQPQSQHRHRHTLAGIAFIDRDAPLEHAVDIDPGFAAKRSQIGPDQVEVEDFIPRRNRRVGGEDIAPPDDFQRGVHIVTVGLNQMRDARQRQKCRMTFVHMTHFRLIPHRHQRLVSADAEQQLLMNAVAHIAAVKPPGQNPQLRRILRNFGIEQNQRHIADFQHPDRGADHPVDQWK</sequence>
<name>A0A645FPX6_9ZZZZ</name>
<accession>A0A645FPX6</accession>
<reference evidence="1" key="1">
    <citation type="submission" date="2019-08" db="EMBL/GenBank/DDBJ databases">
        <authorList>
            <person name="Kucharzyk K."/>
            <person name="Murdoch R.W."/>
            <person name="Higgins S."/>
            <person name="Loffler F."/>
        </authorList>
    </citation>
    <scope>NUCLEOTIDE SEQUENCE</scope>
</reference>
<dbReference type="AlphaFoldDB" id="A0A645FPX6"/>
<gene>
    <name evidence="1" type="ORF">SDC9_163819</name>
</gene>
<evidence type="ECO:0000313" key="1">
    <source>
        <dbReference type="EMBL" id="MPN16475.1"/>
    </source>
</evidence>
<protein>
    <submittedName>
        <fullName evidence="1">Uncharacterized protein</fullName>
    </submittedName>
</protein>
<organism evidence="1">
    <name type="scientific">bioreactor metagenome</name>
    <dbReference type="NCBI Taxonomy" id="1076179"/>
    <lineage>
        <taxon>unclassified sequences</taxon>
        <taxon>metagenomes</taxon>
        <taxon>ecological metagenomes</taxon>
    </lineage>
</organism>